<dbReference type="GO" id="GO:0030170">
    <property type="term" value="F:pyridoxal phosphate binding"/>
    <property type="evidence" value="ECO:0007669"/>
    <property type="project" value="InterPro"/>
</dbReference>
<evidence type="ECO:0000256" key="2">
    <source>
        <dbReference type="ARBA" id="ARBA00022898"/>
    </source>
</evidence>
<dbReference type="CDD" id="cd00609">
    <property type="entry name" value="AAT_like"/>
    <property type="match status" value="1"/>
</dbReference>
<dbReference type="PROSITE" id="PS50949">
    <property type="entry name" value="HTH_GNTR"/>
    <property type="match status" value="1"/>
</dbReference>
<dbReference type="InterPro" id="IPR015421">
    <property type="entry name" value="PyrdxlP-dep_Trfase_major"/>
</dbReference>
<dbReference type="Proteomes" id="UP000014207">
    <property type="component" value="Unassembled WGS sequence"/>
</dbReference>
<dbReference type="CDD" id="cd07377">
    <property type="entry name" value="WHTH_GntR"/>
    <property type="match status" value="1"/>
</dbReference>
<dbReference type="RefSeq" id="WP_016267626.1">
    <property type="nucleotide sequence ID" value="NZ_KE159459.1"/>
</dbReference>
<dbReference type="InterPro" id="IPR036388">
    <property type="entry name" value="WH-like_DNA-bd_sf"/>
</dbReference>
<dbReference type="InterPro" id="IPR004839">
    <property type="entry name" value="Aminotransferase_I/II_large"/>
</dbReference>
<gene>
    <name evidence="7" type="ORF">C799_01225</name>
</gene>
<accession>R9HDX0</accession>
<dbReference type="Gene3D" id="3.40.640.10">
    <property type="entry name" value="Type I PLP-dependent aspartate aminotransferase-like (Major domain)"/>
    <property type="match status" value="1"/>
</dbReference>
<evidence type="ECO:0000313" key="8">
    <source>
        <dbReference type="Proteomes" id="UP000014207"/>
    </source>
</evidence>
<dbReference type="AlphaFoldDB" id="R9HDX0"/>
<protein>
    <recommendedName>
        <fullName evidence="6">HTH gntR-type domain-containing protein</fullName>
    </recommendedName>
</protein>
<dbReference type="Gene3D" id="3.90.1150.10">
    <property type="entry name" value="Aspartate Aminotransferase, domain 1"/>
    <property type="match status" value="1"/>
</dbReference>
<evidence type="ECO:0000256" key="3">
    <source>
        <dbReference type="ARBA" id="ARBA00023015"/>
    </source>
</evidence>
<sequence length="472" mass="53268">MKKEILYQEIAKTIASQIKKGVWKVGEKLPSLRTISNENGVSLNTAIQAYYELEKDGFIISRPKSGYIVSYKPIRVTAPATTQPSVKFEGKEVVDLIAEVYSSLEIGDKSITHFSLGMPEDVLLPIAKLNKEFVKAMRSLPGNGTRYDETQGNVRLRKDIARFTYCWNGNLTEYDIVTTAGVTNALALALSVTTKKGDTIAVESPVYFGILQLANSLGLRVLELPTNPVTGVEPDALRKVLPQINVCLLISNFSNPMGCCMPDEHKKAVVDMLAEYNIPLIEDDLYGDVFFGNSHPKPCKAFDKNGLVLWCGSVSKTLAPGYRVGWIAPGKFKEAVIRQKNIHLISTPVLNQEAIANFMENDRYENHLRKLRHELHSNSLHFIQAITNYFPDETKFITPQGGFMLWVELDKRINTTELYYTALRQKISIAPGRMFTLQDQYKNCMRLSYGQRWTPFMEERLMLLGKIIKELL</sequence>
<dbReference type="InterPro" id="IPR000524">
    <property type="entry name" value="Tscrpt_reg_HTH_GntR"/>
</dbReference>
<dbReference type="Pfam" id="PF00155">
    <property type="entry name" value="Aminotran_1_2"/>
    <property type="match status" value="1"/>
</dbReference>
<evidence type="ECO:0000256" key="1">
    <source>
        <dbReference type="ARBA" id="ARBA00005384"/>
    </source>
</evidence>
<dbReference type="InterPro" id="IPR015424">
    <property type="entry name" value="PyrdxlP-dep_Trfase"/>
</dbReference>
<comment type="similarity">
    <text evidence="1">In the C-terminal section; belongs to the class-I pyridoxal-phosphate-dependent aminotransferase family.</text>
</comment>
<comment type="caution">
    <text evidence="7">The sequence shown here is derived from an EMBL/GenBank/DDBJ whole genome shotgun (WGS) entry which is preliminary data.</text>
</comment>
<organism evidence="7 8">
    <name type="scientific">Bacteroides thetaiotaomicron dnLKV9</name>
    <dbReference type="NCBI Taxonomy" id="1235785"/>
    <lineage>
        <taxon>Bacteria</taxon>
        <taxon>Pseudomonadati</taxon>
        <taxon>Bacteroidota</taxon>
        <taxon>Bacteroidia</taxon>
        <taxon>Bacteroidales</taxon>
        <taxon>Bacteroidaceae</taxon>
        <taxon>Bacteroides</taxon>
    </lineage>
</organism>
<dbReference type="HOGENOM" id="CLU_017584_0_0_10"/>
<dbReference type="Gene3D" id="1.10.10.10">
    <property type="entry name" value="Winged helix-like DNA-binding domain superfamily/Winged helix DNA-binding domain"/>
    <property type="match status" value="1"/>
</dbReference>
<dbReference type="SUPFAM" id="SSF53383">
    <property type="entry name" value="PLP-dependent transferases"/>
    <property type="match status" value="1"/>
</dbReference>
<dbReference type="InterPro" id="IPR051446">
    <property type="entry name" value="HTH_trans_reg/aminotransferase"/>
</dbReference>
<evidence type="ECO:0000256" key="5">
    <source>
        <dbReference type="ARBA" id="ARBA00023163"/>
    </source>
</evidence>
<keyword evidence="4" id="KW-0238">DNA-binding</keyword>
<keyword evidence="5" id="KW-0804">Transcription</keyword>
<dbReference type="SUPFAM" id="SSF46785">
    <property type="entry name" value="Winged helix' DNA-binding domain"/>
    <property type="match status" value="1"/>
</dbReference>
<dbReference type="InterPro" id="IPR036390">
    <property type="entry name" value="WH_DNA-bd_sf"/>
</dbReference>
<evidence type="ECO:0000313" key="7">
    <source>
        <dbReference type="EMBL" id="EOS02109.1"/>
    </source>
</evidence>
<reference evidence="7 8" key="1">
    <citation type="submission" date="2013-04" db="EMBL/GenBank/DDBJ databases">
        <title>The Genome Sequence of Bacteroides thetaiotaomicron dnLKV9.</title>
        <authorList>
            <consortium name="The Broad Institute Genomics Platform"/>
            <consortium name="The Broad Institute Genome Sequencing Center for Infectious Disease"/>
            <person name="Earl A."/>
            <person name="Xavier R."/>
            <person name="Kuhn K."/>
            <person name="Stappenbeck T."/>
            <person name="Walker B."/>
            <person name="Young S."/>
            <person name="Zeng Q."/>
            <person name="Gargeya S."/>
            <person name="Fitzgerald M."/>
            <person name="Haas B."/>
            <person name="Abouelleil A."/>
            <person name="Allen A.W."/>
            <person name="Alvarado L."/>
            <person name="Arachchi H.M."/>
            <person name="Berlin A.M."/>
            <person name="Chapman S.B."/>
            <person name="Gainer-Dewar J."/>
            <person name="Goldberg J."/>
            <person name="Griggs A."/>
            <person name="Gujja S."/>
            <person name="Hansen M."/>
            <person name="Howarth C."/>
            <person name="Imamovic A."/>
            <person name="Ireland A."/>
            <person name="Larimer J."/>
            <person name="McCowan C."/>
            <person name="Murphy C."/>
            <person name="Pearson M."/>
            <person name="Poon T.W."/>
            <person name="Priest M."/>
            <person name="Roberts A."/>
            <person name="Saif S."/>
            <person name="Shea T."/>
            <person name="Sisk P."/>
            <person name="Sykes S."/>
            <person name="Wortman J."/>
            <person name="Nusbaum C."/>
            <person name="Birren B."/>
        </authorList>
    </citation>
    <scope>NUCLEOTIDE SEQUENCE [LARGE SCALE GENOMIC DNA]</scope>
    <source>
        <strain evidence="8">dnLKV9</strain>
    </source>
</reference>
<keyword evidence="3" id="KW-0805">Transcription regulation</keyword>
<dbReference type="EMBL" id="ASSM01000006">
    <property type="protein sequence ID" value="EOS02109.1"/>
    <property type="molecule type" value="Genomic_DNA"/>
</dbReference>
<dbReference type="GO" id="GO:0003677">
    <property type="term" value="F:DNA binding"/>
    <property type="evidence" value="ECO:0007669"/>
    <property type="project" value="UniProtKB-KW"/>
</dbReference>
<dbReference type="GO" id="GO:0003700">
    <property type="term" value="F:DNA-binding transcription factor activity"/>
    <property type="evidence" value="ECO:0007669"/>
    <property type="project" value="InterPro"/>
</dbReference>
<dbReference type="Pfam" id="PF00392">
    <property type="entry name" value="GntR"/>
    <property type="match status" value="1"/>
</dbReference>
<name>R9HDX0_BACT4</name>
<keyword evidence="2" id="KW-0663">Pyridoxal phosphate</keyword>
<dbReference type="PANTHER" id="PTHR46577">
    <property type="entry name" value="HTH-TYPE TRANSCRIPTIONAL REGULATORY PROTEIN GABR"/>
    <property type="match status" value="1"/>
</dbReference>
<dbReference type="SMART" id="SM00345">
    <property type="entry name" value="HTH_GNTR"/>
    <property type="match status" value="1"/>
</dbReference>
<dbReference type="PATRIC" id="fig|1235785.3.peg.1222"/>
<feature type="domain" description="HTH gntR-type" evidence="6">
    <location>
        <begin position="4"/>
        <end position="72"/>
    </location>
</feature>
<proteinExistence type="inferred from homology"/>
<dbReference type="InterPro" id="IPR015422">
    <property type="entry name" value="PyrdxlP-dep_Trfase_small"/>
</dbReference>
<evidence type="ECO:0000256" key="4">
    <source>
        <dbReference type="ARBA" id="ARBA00023125"/>
    </source>
</evidence>
<evidence type="ECO:0000259" key="6">
    <source>
        <dbReference type="PROSITE" id="PS50949"/>
    </source>
</evidence>
<dbReference type="PANTHER" id="PTHR46577:SF1">
    <property type="entry name" value="HTH-TYPE TRANSCRIPTIONAL REGULATORY PROTEIN GABR"/>
    <property type="match status" value="1"/>
</dbReference>